<protein>
    <submittedName>
        <fullName evidence="2">Uncharacterized protein</fullName>
    </submittedName>
</protein>
<gene>
    <name evidence="2" type="ORF">BaRGS_00024432</name>
</gene>
<proteinExistence type="predicted"/>
<comment type="caution">
    <text evidence="2">The sequence shown here is derived from an EMBL/GenBank/DDBJ whole genome shotgun (WGS) entry which is preliminary data.</text>
</comment>
<feature type="region of interest" description="Disordered" evidence="1">
    <location>
        <begin position="48"/>
        <end position="68"/>
    </location>
</feature>
<sequence>MGPQSRIGATLRTRVSPFIRQSSLHAALPCLPCERLGATGDLRVESHTHKTSRIKIPTDFPPARQSDQQEEDVATIQHRIDIVGRQKASRVGV</sequence>
<reference evidence="2 3" key="1">
    <citation type="journal article" date="2023" name="Sci. Data">
        <title>Genome assembly of the Korean intertidal mud-creeper Batillaria attramentaria.</title>
        <authorList>
            <person name="Patra A.K."/>
            <person name="Ho P.T."/>
            <person name="Jun S."/>
            <person name="Lee S.J."/>
            <person name="Kim Y."/>
            <person name="Won Y.J."/>
        </authorList>
    </citation>
    <scope>NUCLEOTIDE SEQUENCE [LARGE SCALE GENOMIC DNA]</scope>
    <source>
        <strain evidence="2">Wonlab-2016</strain>
    </source>
</reference>
<keyword evidence="3" id="KW-1185">Reference proteome</keyword>
<evidence type="ECO:0000256" key="1">
    <source>
        <dbReference type="SAM" id="MobiDB-lite"/>
    </source>
</evidence>
<dbReference type="Proteomes" id="UP001519460">
    <property type="component" value="Unassembled WGS sequence"/>
</dbReference>
<accession>A0ABD0KB95</accession>
<dbReference type="AlphaFoldDB" id="A0ABD0KB95"/>
<evidence type="ECO:0000313" key="2">
    <source>
        <dbReference type="EMBL" id="KAK7484307.1"/>
    </source>
</evidence>
<name>A0ABD0KB95_9CAEN</name>
<dbReference type="EMBL" id="JACVVK020000212">
    <property type="protein sequence ID" value="KAK7484307.1"/>
    <property type="molecule type" value="Genomic_DNA"/>
</dbReference>
<organism evidence="2 3">
    <name type="scientific">Batillaria attramentaria</name>
    <dbReference type="NCBI Taxonomy" id="370345"/>
    <lineage>
        <taxon>Eukaryota</taxon>
        <taxon>Metazoa</taxon>
        <taxon>Spiralia</taxon>
        <taxon>Lophotrochozoa</taxon>
        <taxon>Mollusca</taxon>
        <taxon>Gastropoda</taxon>
        <taxon>Caenogastropoda</taxon>
        <taxon>Sorbeoconcha</taxon>
        <taxon>Cerithioidea</taxon>
        <taxon>Batillariidae</taxon>
        <taxon>Batillaria</taxon>
    </lineage>
</organism>
<evidence type="ECO:0000313" key="3">
    <source>
        <dbReference type="Proteomes" id="UP001519460"/>
    </source>
</evidence>